<dbReference type="OrthoDB" id="9799347at2"/>
<dbReference type="InterPro" id="IPR050553">
    <property type="entry name" value="Thioredoxin_ResA/DsbE_sf"/>
</dbReference>
<gene>
    <name evidence="7" type="ORF">GJ654_15335</name>
</gene>
<proteinExistence type="predicted"/>
<dbReference type="PANTHER" id="PTHR42852:SF6">
    <property type="entry name" value="THIOL:DISULFIDE INTERCHANGE PROTEIN DSBE"/>
    <property type="match status" value="1"/>
</dbReference>
<dbReference type="PROSITE" id="PS51352">
    <property type="entry name" value="THIOREDOXIN_2"/>
    <property type="match status" value="1"/>
</dbReference>
<dbReference type="GO" id="GO:0017004">
    <property type="term" value="P:cytochrome complex assembly"/>
    <property type="evidence" value="ECO:0007669"/>
    <property type="project" value="UniProtKB-KW"/>
</dbReference>
<keyword evidence="3" id="KW-1015">Disulfide bond</keyword>
<name>A0A6N8DT68_RHOAC</name>
<dbReference type="EMBL" id="WNKS01000016">
    <property type="protein sequence ID" value="MTV32361.1"/>
    <property type="molecule type" value="Genomic_DNA"/>
</dbReference>
<dbReference type="PANTHER" id="PTHR42852">
    <property type="entry name" value="THIOL:DISULFIDE INTERCHANGE PROTEIN DSBE"/>
    <property type="match status" value="1"/>
</dbReference>
<reference evidence="7 8" key="1">
    <citation type="submission" date="2019-11" db="EMBL/GenBank/DDBJ databases">
        <title>Whole-genome sequence of a Rhodoblastus acidophilus DSM 142.</title>
        <authorList>
            <person name="Kyndt J.A."/>
            <person name="Meyer T.E."/>
        </authorList>
    </citation>
    <scope>NUCLEOTIDE SEQUENCE [LARGE SCALE GENOMIC DNA]</scope>
    <source>
        <strain evidence="7 8">DSM 142</strain>
    </source>
</reference>
<organism evidence="7 8">
    <name type="scientific">Rhodoblastus acidophilus</name>
    <name type="common">Rhodopseudomonas acidophila</name>
    <dbReference type="NCBI Taxonomy" id="1074"/>
    <lineage>
        <taxon>Bacteria</taxon>
        <taxon>Pseudomonadati</taxon>
        <taxon>Pseudomonadota</taxon>
        <taxon>Alphaproteobacteria</taxon>
        <taxon>Hyphomicrobiales</taxon>
        <taxon>Rhodoblastaceae</taxon>
        <taxon>Rhodoblastus</taxon>
    </lineage>
</organism>
<dbReference type="AlphaFoldDB" id="A0A6N8DT68"/>
<dbReference type="InterPro" id="IPR036249">
    <property type="entry name" value="Thioredoxin-like_sf"/>
</dbReference>
<protein>
    <submittedName>
        <fullName evidence="7">Redoxin family protein</fullName>
    </submittedName>
</protein>
<evidence type="ECO:0000256" key="1">
    <source>
        <dbReference type="ARBA" id="ARBA00004196"/>
    </source>
</evidence>
<evidence type="ECO:0000256" key="4">
    <source>
        <dbReference type="ARBA" id="ARBA00023284"/>
    </source>
</evidence>
<keyword evidence="5" id="KW-1133">Transmembrane helix</keyword>
<keyword evidence="2" id="KW-0201">Cytochrome c-type biogenesis</keyword>
<comment type="caution">
    <text evidence="7">The sequence shown here is derived from an EMBL/GenBank/DDBJ whole genome shotgun (WGS) entry which is preliminary data.</text>
</comment>
<evidence type="ECO:0000256" key="5">
    <source>
        <dbReference type="SAM" id="Phobius"/>
    </source>
</evidence>
<sequence length="226" mass="23970">MTDPDEPQEPVRATPEQMRQIARKLILPHAIFVPAALAACVWFVLYVLGGEGKKAAAAQCEASRAVAERIAPFAKGDFAALAVRSDPKPMPELSFAGPQGPTTLASFRGKPILLNAWATWCVPCREEMPALDRLQGAVEGVTVVALNVDTAKKERARAFFGEIGVKNLGFYQDADGASFEALRRAGKVLGLPTTFVVGPDGCEIAALAGPAKWDGDEAKALVGVLK</sequence>
<dbReference type="GO" id="GO:0016491">
    <property type="term" value="F:oxidoreductase activity"/>
    <property type="evidence" value="ECO:0007669"/>
    <property type="project" value="InterPro"/>
</dbReference>
<keyword evidence="5" id="KW-0812">Transmembrane</keyword>
<dbReference type="InterPro" id="IPR013766">
    <property type="entry name" value="Thioredoxin_domain"/>
</dbReference>
<evidence type="ECO:0000313" key="7">
    <source>
        <dbReference type="EMBL" id="MTV32361.1"/>
    </source>
</evidence>
<evidence type="ECO:0000256" key="3">
    <source>
        <dbReference type="ARBA" id="ARBA00023157"/>
    </source>
</evidence>
<feature type="domain" description="Thioredoxin" evidence="6">
    <location>
        <begin position="84"/>
        <end position="226"/>
    </location>
</feature>
<dbReference type="SUPFAM" id="SSF52833">
    <property type="entry name" value="Thioredoxin-like"/>
    <property type="match status" value="1"/>
</dbReference>
<keyword evidence="4" id="KW-0676">Redox-active center</keyword>
<dbReference type="Proteomes" id="UP000439113">
    <property type="component" value="Unassembled WGS sequence"/>
</dbReference>
<feature type="transmembrane region" description="Helical" evidence="5">
    <location>
        <begin position="25"/>
        <end position="48"/>
    </location>
</feature>
<accession>A0A6N8DT68</accession>
<dbReference type="CDD" id="cd02966">
    <property type="entry name" value="TlpA_like_family"/>
    <property type="match status" value="1"/>
</dbReference>
<evidence type="ECO:0000256" key="2">
    <source>
        <dbReference type="ARBA" id="ARBA00022748"/>
    </source>
</evidence>
<evidence type="ECO:0000313" key="8">
    <source>
        <dbReference type="Proteomes" id="UP000439113"/>
    </source>
</evidence>
<dbReference type="InterPro" id="IPR013740">
    <property type="entry name" value="Redoxin"/>
</dbReference>
<dbReference type="Pfam" id="PF08534">
    <property type="entry name" value="Redoxin"/>
    <property type="match status" value="1"/>
</dbReference>
<keyword evidence="5" id="KW-0472">Membrane</keyword>
<evidence type="ECO:0000259" key="6">
    <source>
        <dbReference type="PROSITE" id="PS51352"/>
    </source>
</evidence>
<dbReference type="GO" id="GO:0030313">
    <property type="term" value="C:cell envelope"/>
    <property type="evidence" value="ECO:0007669"/>
    <property type="project" value="UniProtKB-SubCell"/>
</dbReference>
<dbReference type="RefSeq" id="WP_155447055.1">
    <property type="nucleotide sequence ID" value="NZ_JAOQNR010000016.1"/>
</dbReference>
<comment type="subcellular location">
    <subcellularLocation>
        <location evidence="1">Cell envelope</location>
    </subcellularLocation>
</comment>
<dbReference type="Gene3D" id="3.40.30.10">
    <property type="entry name" value="Glutaredoxin"/>
    <property type="match status" value="1"/>
</dbReference>